<keyword evidence="1" id="KW-1133">Transmembrane helix</keyword>
<keyword evidence="1" id="KW-0472">Membrane</keyword>
<protein>
    <recommendedName>
        <fullName evidence="6">Glycosyltransferase RgtA/B/C/D-like domain-containing protein</fullName>
    </recommendedName>
</protein>
<name>R2TG86_9ENTE</name>
<evidence type="ECO:0000313" key="3">
    <source>
        <dbReference type="EMBL" id="EOT72143.1"/>
    </source>
</evidence>
<comment type="caution">
    <text evidence="2">The sequence shown here is derived from an EMBL/GenBank/DDBJ whole genome shotgun (WGS) entry which is preliminary data.</text>
</comment>
<proteinExistence type="predicted"/>
<dbReference type="EMBL" id="ASWB01000002">
    <property type="protein sequence ID" value="EOT72143.1"/>
    <property type="molecule type" value="Genomic_DNA"/>
</dbReference>
<dbReference type="RefSeq" id="WP_010765321.1">
    <property type="nucleotide sequence ID" value="NZ_ASWB01000002.1"/>
</dbReference>
<feature type="transmembrane region" description="Helical" evidence="1">
    <location>
        <begin position="116"/>
        <end position="135"/>
    </location>
</feature>
<accession>R2TG86</accession>
<keyword evidence="1" id="KW-0812">Transmembrane</keyword>
<organism evidence="2 4">
    <name type="scientific">Enterococcus moraviensis ATCC BAA-383</name>
    <dbReference type="NCBI Taxonomy" id="1158609"/>
    <lineage>
        <taxon>Bacteria</taxon>
        <taxon>Bacillati</taxon>
        <taxon>Bacillota</taxon>
        <taxon>Bacilli</taxon>
        <taxon>Lactobacillales</taxon>
        <taxon>Enterococcaceae</taxon>
        <taxon>Enterococcus</taxon>
    </lineage>
</organism>
<feature type="transmembrane region" description="Helical" evidence="1">
    <location>
        <begin position="21"/>
        <end position="41"/>
    </location>
</feature>
<dbReference type="eggNOG" id="ENOG502ZBFR">
    <property type="taxonomic scope" value="Bacteria"/>
</dbReference>
<feature type="transmembrane region" description="Helical" evidence="1">
    <location>
        <begin position="221"/>
        <end position="238"/>
    </location>
</feature>
<evidence type="ECO:0000313" key="5">
    <source>
        <dbReference type="Proteomes" id="UP000014157"/>
    </source>
</evidence>
<feature type="transmembrane region" description="Helical" evidence="1">
    <location>
        <begin position="174"/>
        <end position="193"/>
    </location>
</feature>
<dbReference type="HOGENOM" id="CLU_043388_0_0_9"/>
<sequence>MKLKQSGQKYLRYFSKYISPTLFAVIVVGIITSILLFVPPINGLGDNGSYYRVLNSSGLFIEKSNDYQFFTYFNKNFSIMQYYNQYPKTFASTQQLFISLAIWLNKIFFSSELFDIRFLGGVYLIVYLGGIYLLMTGLTVGVSRKRSYLIALFVIFILGDTSYTIYFNSFYAEAVSFLGSLYIFAAIIYLYRVARGRQKAWVYPLLFISTVVLIGSSRQQYLLIVGLFFVGLGLFAFAKSKGSRLALWTVLGAMMGFTLLAAVFIPASNYDRDLYHSLTRGVMLETNTPDRRMRDGGINQQYGLAKGTSYFDEYSPVAPDSDQVQKDLLKKTNPVWVLLNYVNHPTELKKLLDLAVQDVYLVKPSELGNYEKKQT</sequence>
<dbReference type="EMBL" id="AJAS01000015">
    <property type="protein sequence ID" value="EOH99174.1"/>
    <property type="molecule type" value="Genomic_DNA"/>
</dbReference>
<gene>
    <name evidence="3" type="ORF">I586_01951</name>
    <name evidence="2" type="ORF">UAY_01951</name>
</gene>
<dbReference type="Proteomes" id="UP000014157">
    <property type="component" value="Unassembled WGS sequence"/>
</dbReference>
<dbReference type="STRING" id="155617.RV09_GL002640"/>
<dbReference type="Proteomes" id="UP000013781">
    <property type="component" value="Unassembled WGS sequence"/>
</dbReference>
<dbReference type="PATRIC" id="fig|1158609.3.peg.1899"/>
<reference evidence="3 5" key="2">
    <citation type="submission" date="2013-03" db="EMBL/GenBank/DDBJ databases">
        <title>The Genome Sequence of Enterococcus moraviensis BAA-383 (PacBio/Illumina hybrid assembly).</title>
        <authorList>
            <consortium name="The Broad Institute Genomics Platform"/>
            <consortium name="The Broad Institute Genome Sequencing Center for Infectious Disease"/>
            <person name="Earl A."/>
            <person name="Russ C."/>
            <person name="Gilmore M."/>
            <person name="Surin D."/>
            <person name="Walker B."/>
            <person name="Young S."/>
            <person name="Zeng Q."/>
            <person name="Gargeya S."/>
            <person name="Fitzgerald M."/>
            <person name="Haas B."/>
            <person name="Abouelleil A."/>
            <person name="Allen A.W."/>
            <person name="Alvarado L."/>
            <person name="Arachchi H.M."/>
            <person name="Berlin A.M."/>
            <person name="Chapman S.B."/>
            <person name="Gainer-Dewar J."/>
            <person name="Goldberg J."/>
            <person name="Griggs A."/>
            <person name="Gujja S."/>
            <person name="Hansen M."/>
            <person name="Howarth C."/>
            <person name="Imamovic A."/>
            <person name="Ireland A."/>
            <person name="Larimer J."/>
            <person name="McCowan C."/>
            <person name="Murphy C."/>
            <person name="Pearson M."/>
            <person name="Poon T.W."/>
            <person name="Priest M."/>
            <person name="Roberts A."/>
            <person name="Saif S."/>
            <person name="Shea T."/>
            <person name="Sisk P."/>
            <person name="Sykes S."/>
            <person name="Wortman J."/>
            <person name="Nusbaum C."/>
            <person name="Birren B."/>
        </authorList>
    </citation>
    <scope>NUCLEOTIDE SEQUENCE [LARGE SCALE GENOMIC DNA]</scope>
    <source>
        <strain evidence="3 5">ATCC BAA-383</strain>
    </source>
</reference>
<keyword evidence="5" id="KW-1185">Reference proteome</keyword>
<evidence type="ECO:0008006" key="6">
    <source>
        <dbReference type="Google" id="ProtNLM"/>
    </source>
</evidence>
<evidence type="ECO:0000313" key="2">
    <source>
        <dbReference type="EMBL" id="EOH99174.1"/>
    </source>
</evidence>
<evidence type="ECO:0000313" key="4">
    <source>
        <dbReference type="Proteomes" id="UP000013781"/>
    </source>
</evidence>
<reference evidence="2 4" key="1">
    <citation type="submission" date="2013-02" db="EMBL/GenBank/DDBJ databases">
        <title>The Genome Sequence of Enterococcus moraviensis BAA-383.</title>
        <authorList>
            <consortium name="The Broad Institute Genome Sequencing Platform"/>
            <consortium name="The Broad Institute Genome Sequencing Center for Infectious Disease"/>
            <person name="Earl A.M."/>
            <person name="Gilmore M.S."/>
            <person name="Lebreton F."/>
            <person name="Walker B."/>
            <person name="Young S.K."/>
            <person name="Zeng Q."/>
            <person name="Gargeya S."/>
            <person name="Fitzgerald M."/>
            <person name="Haas B."/>
            <person name="Abouelleil A."/>
            <person name="Alvarado L."/>
            <person name="Arachchi H.M."/>
            <person name="Berlin A.M."/>
            <person name="Chapman S.B."/>
            <person name="Dewar J."/>
            <person name="Goldberg J."/>
            <person name="Griggs A."/>
            <person name="Gujja S."/>
            <person name="Hansen M."/>
            <person name="Howarth C."/>
            <person name="Imamovic A."/>
            <person name="Larimer J."/>
            <person name="McCowan C."/>
            <person name="Murphy C."/>
            <person name="Neiman D."/>
            <person name="Pearson M."/>
            <person name="Priest M."/>
            <person name="Roberts A."/>
            <person name="Saif S."/>
            <person name="Shea T."/>
            <person name="Sisk P."/>
            <person name="Sykes S."/>
            <person name="Wortman J."/>
            <person name="Nusbaum C."/>
            <person name="Birren B."/>
        </authorList>
    </citation>
    <scope>NUCLEOTIDE SEQUENCE [LARGE SCALE GENOMIC DNA]</scope>
    <source>
        <strain evidence="2 4">ATCC BAA-383</strain>
    </source>
</reference>
<evidence type="ECO:0000256" key="1">
    <source>
        <dbReference type="SAM" id="Phobius"/>
    </source>
</evidence>
<feature type="transmembrane region" description="Helical" evidence="1">
    <location>
        <begin position="245"/>
        <end position="265"/>
    </location>
</feature>
<dbReference type="AlphaFoldDB" id="R2TG86"/>
<feature type="transmembrane region" description="Helical" evidence="1">
    <location>
        <begin position="147"/>
        <end position="168"/>
    </location>
</feature>
<feature type="transmembrane region" description="Helical" evidence="1">
    <location>
        <begin position="200"/>
        <end position="215"/>
    </location>
</feature>